<dbReference type="EMBL" id="AUSU01006037">
    <property type="protein sequence ID" value="EPS62593.1"/>
    <property type="molecule type" value="Genomic_DNA"/>
</dbReference>
<accession>S8DIG4</accession>
<keyword evidence="1" id="KW-0732">Signal</keyword>
<feature type="signal peptide" evidence="1">
    <location>
        <begin position="1"/>
        <end position="21"/>
    </location>
</feature>
<protein>
    <recommendedName>
        <fullName evidence="4">Secreted protein</fullName>
    </recommendedName>
</protein>
<organism evidence="2 3">
    <name type="scientific">Genlisea aurea</name>
    <dbReference type="NCBI Taxonomy" id="192259"/>
    <lineage>
        <taxon>Eukaryota</taxon>
        <taxon>Viridiplantae</taxon>
        <taxon>Streptophyta</taxon>
        <taxon>Embryophyta</taxon>
        <taxon>Tracheophyta</taxon>
        <taxon>Spermatophyta</taxon>
        <taxon>Magnoliopsida</taxon>
        <taxon>eudicotyledons</taxon>
        <taxon>Gunneridae</taxon>
        <taxon>Pentapetalae</taxon>
        <taxon>asterids</taxon>
        <taxon>lamiids</taxon>
        <taxon>Lamiales</taxon>
        <taxon>Lentibulariaceae</taxon>
        <taxon>Genlisea</taxon>
    </lineage>
</organism>
<gene>
    <name evidence="2" type="ORF">M569_12199</name>
</gene>
<sequence>MNPGICSLACYLFSALSSGLAASVSSSNMVSRIFTAAPRLLIADESCGGTDGDVGVAAEESEFKVGRCRL</sequence>
<keyword evidence="3" id="KW-1185">Reference proteome</keyword>
<proteinExistence type="predicted"/>
<name>S8DIG4_9LAMI</name>
<feature type="chain" id="PRO_5004562305" description="Secreted protein" evidence="1">
    <location>
        <begin position="22"/>
        <end position="70"/>
    </location>
</feature>
<comment type="caution">
    <text evidence="2">The sequence shown here is derived from an EMBL/GenBank/DDBJ whole genome shotgun (WGS) entry which is preliminary data.</text>
</comment>
<reference evidence="2 3" key="1">
    <citation type="journal article" date="2013" name="BMC Genomics">
        <title>The miniature genome of a carnivorous plant Genlisea aurea contains a low number of genes and short non-coding sequences.</title>
        <authorList>
            <person name="Leushkin E.V."/>
            <person name="Sutormin R.A."/>
            <person name="Nabieva E.R."/>
            <person name="Penin A.A."/>
            <person name="Kondrashov A.S."/>
            <person name="Logacheva M.D."/>
        </authorList>
    </citation>
    <scope>NUCLEOTIDE SEQUENCE [LARGE SCALE GENOMIC DNA]</scope>
</reference>
<evidence type="ECO:0008006" key="4">
    <source>
        <dbReference type="Google" id="ProtNLM"/>
    </source>
</evidence>
<dbReference type="AlphaFoldDB" id="S8DIG4"/>
<dbReference type="Proteomes" id="UP000015453">
    <property type="component" value="Unassembled WGS sequence"/>
</dbReference>
<evidence type="ECO:0000256" key="1">
    <source>
        <dbReference type="SAM" id="SignalP"/>
    </source>
</evidence>
<evidence type="ECO:0000313" key="2">
    <source>
        <dbReference type="EMBL" id="EPS62593.1"/>
    </source>
</evidence>
<evidence type="ECO:0000313" key="3">
    <source>
        <dbReference type="Proteomes" id="UP000015453"/>
    </source>
</evidence>